<evidence type="ECO:0000256" key="13">
    <source>
        <dbReference type="SAM" id="Phobius"/>
    </source>
</evidence>
<dbReference type="InterPro" id="IPR002178">
    <property type="entry name" value="PTS_EIIA_type-2_dom"/>
</dbReference>
<dbReference type="PROSITE" id="PS51099">
    <property type="entry name" value="PTS_EIIB_TYPE_2"/>
    <property type="match status" value="1"/>
</dbReference>
<feature type="transmembrane region" description="Helical" evidence="13">
    <location>
        <begin position="434"/>
        <end position="464"/>
    </location>
</feature>
<keyword evidence="4" id="KW-0597">Phosphoprotein</keyword>
<dbReference type="InterPro" id="IPR004715">
    <property type="entry name" value="PTS_IIA_fruc"/>
</dbReference>
<dbReference type="InterPro" id="IPR016152">
    <property type="entry name" value="PTrfase/Anion_transptr"/>
</dbReference>
<feature type="region of interest" description="Disordered" evidence="12">
    <location>
        <begin position="165"/>
        <end position="214"/>
    </location>
</feature>
<dbReference type="InterPro" id="IPR003352">
    <property type="entry name" value="PTS_EIIC"/>
</dbReference>
<keyword evidence="5" id="KW-0762">Sugar transport</keyword>
<dbReference type="InterPro" id="IPR013014">
    <property type="entry name" value="PTS_EIIC_2"/>
</dbReference>
<dbReference type="NCBIfam" id="TIGR00829">
    <property type="entry name" value="FRU"/>
    <property type="match status" value="1"/>
</dbReference>
<feature type="transmembrane region" description="Helical" evidence="13">
    <location>
        <begin position="560"/>
        <end position="579"/>
    </location>
</feature>
<dbReference type="PROSITE" id="PS51104">
    <property type="entry name" value="PTS_EIIC_TYPE_2"/>
    <property type="match status" value="1"/>
</dbReference>
<feature type="transmembrane region" description="Helical" evidence="13">
    <location>
        <begin position="622"/>
        <end position="640"/>
    </location>
</feature>
<feature type="domain" description="PTS EIIB type-2" evidence="15">
    <location>
        <begin position="220"/>
        <end position="315"/>
    </location>
</feature>
<evidence type="ECO:0000256" key="4">
    <source>
        <dbReference type="ARBA" id="ARBA00022553"/>
    </source>
</evidence>
<dbReference type="Gene3D" id="3.40.930.10">
    <property type="entry name" value="Mannitol-specific EII, Chain A"/>
    <property type="match status" value="1"/>
</dbReference>
<dbReference type="EMBL" id="JBEZAM010000003">
    <property type="protein sequence ID" value="MEU7292331.1"/>
    <property type="molecule type" value="Genomic_DNA"/>
</dbReference>
<reference evidence="17 18" key="1">
    <citation type="submission" date="2024-06" db="EMBL/GenBank/DDBJ databases">
        <title>The Natural Products Discovery Center: Release of the First 8490 Sequenced Strains for Exploring Actinobacteria Biosynthetic Diversity.</title>
        <authorList>
            <person name="Kalkreuter E."/>
            <person name="Kautsar S.A."/>
            <person name="Yang D."/>
            <person name="Bader C.D."/>
            <person name="Teijaro C.N."/>
            <person name="Fluegel L."/>
            <person name="Davis C.M."/>
            <person name="Simpson J.R."/>
            <person name="Lauterbach L."/>
            <person name="Steele A.D."/>
            <person name="Gui C."/>
            <person name="Meng S."/>
            <person name="Li G."/>
            <person name="Viehrig K."/>
            <person name="Ye F."/>
            <person name="Su P."/>
            <person name="Kiefer A.F."/>
            <person name="Nichols A."/>
            <person name="Cepeda A.J."/>
            <person name="Yan W."/>
            <person name="Fan B."/>
            <person name="Jiang Y."/>
            <person name="Adhikari A."/>
            <person name="Zheng C.-J."/>
            <person name="Schuster L."/>
            <person name="Cowan T.M."/>
            <person name="Smanski M.J."/>
            <person name="Chevrette M.G."/>
            <person name="De Carvalho L.P.S."/>
            <person name="Shen B."/>
        </authorList>
    </citation>
    <scope>NUCLEOTIDE SEQUENCE [LARGE SCALE GENOMIC DNA]</scope>
    <source>
        <strain evidence="17 18">NPDC045705</strain>
    </source>
</reference>
<feature type="domain" description="PTS EIIC type-2" evidence="16">
    <location>
        <begin position="346"/>
        <end position="688"/>
    </location>
</feature>
<evidence type="ECO:0000256" key="5">
    <source>
        <dbReference type="ARBA" id="ARBA00022597"/>
    </source>
</evidence>
<dbReference type="PANTHER" id="PTHR30505">
    <property type="entry name" value="FRUCTOSE-LIKE PERMEASE"/>
    <property type="match status" value="1"/>
</dbReference>
<evidence type="ECO:0000256" key="9">
    <source>
        <dbReference type="ARBA" id="ARBA00022777"/>
    </source>
</evidence>
<dbReference type="Proteomes" id="UP001551210">
    <property type="component" value="Unassembled WGS sequence"/>
</dbReference>
<dbReference type="Pfam" id="PF02378">
    <property type="entry name" value="PTS_EIIC"/>
    <property type="match status" value="1"/>
</dbReference>
<feature type="compositionally biased region" description="Low complexity" evidence="12">
    <location>
        <begin position="177"/>
        <end position="195"/>
    </location>
</feature>
<accession>A0ABV3CQX7</accession>
<dbReference type="SUPFAM" id="SSF52794">
    <property type="entry name" value="PTS system IIB component-like"/>
    <property type="match status" value="1"/>
</dbReference>
<evidence type="ECO:0000259" key="15">
    <source>
        <dbReference type="PROSITE" id="PS51099"/>
    </source>
</evidence>
<keyword evidence="3" id="KW-1003">Cell membrane</keyword>
<evidence type="ECO:0000256" key="6">
    <source>
        <dbReference type="ARBA" id="ARBA00022679"/>
    </source>
</evidence>
<comment type="caution">
    <text evidence="17">The sequence shown here is derived from an EMBL/GenBank/DDBJ whole genome shotgun (WGS) entry which is preliminary data.</text>
</comment>
<dbReference type="NCBIfam" id="TIGR01427">
    <property type="entry name" value="PTS_IIC_fructo"/>
    <property type="match status" value="1"/>
</dbReference>
<dbReference type="Pfam" id="PF02302">
    <property type="entry name" value="PTS_IIB"/>
    <property type="match status" value="1"/>
</dbReference>
<dbReference type="InterPro" id="IPR013011">
    <property type="entry name" value="PTS_EIIB_2"/>
</dbReference>
<dbReference type="Gene3D" id="3.40.50.2300">
    <property type="match status" value="1"/>
</dbReference>
<keyword evidence="9" id="KW-0418">Kinase</keyword>
<name>A0ABV3CQX7_STREX</name>
<dbReference type="SUPFAM" id="SSF55804">
    <property type="entry name" value="Phoshotransferase/anion transport protein"/>
    <property type="match status" value="1"/>
</dbReference>
<dbReference type="InterPro" id="IPR006327">
    <property type="entry name" value="PTS_IIC_fruc"/>
</dbReference>
<sequence>MSRMITADLVDLDLSVDTKEAAARSLAERMVALGRVTDLDGFLADVAAREAQMPTGLDGGIGIPHCRSAHVTEPTLAFGRSAAGVDFGAPDGPADLIFLIAAPAGADDAHLTILSSLARHLMDEEFTHALRSATAPAAVAALIAGEQEPEQAPEVLPAAEAPEVKETPAGGAPVGQEASVAEAPPAPGGEAAGAPGAAGGLGGTPSSGKGRGGAEEPFRIVAVTSCPTGIAHTYMAAESLEKAGQTAGVELVVETQGSAGFTRLDPAVVAAADGVIFAHDVPVREKERFAGKPTVDVGVKAGISRPAELIAEVRGKAERGETSAPATAGTPVENAGTPDEGYGTRLRKWLMSGVSYMVPFVAAGGLLIALGFAIGGYDIDKAPSVAEHFAWGQADSWAALMFQIGGLAFAFLVPVLAGYISYGMADRPGLVPGFVGGSIALTVNAGFLGGLAAGLIAGGTVLAIQKARVPAALRGIMPVVVIPLLSSVVVGFMMFLVIGKPIASLQKALTDWLSGLSGANAIILGVILGLMMCFDLGGPLNKVAYAFAVGGLATPNEGSLKVMAAVMAAGMVPPLAMALATTVRGRLFTRTERENGKAAWVLGASFITEGAIPFAAADPLRVIPAAMAGGAVTGALSMAFECTLRAPHGGVFVIPLIGNPFLYLLAIAAGTVVSAGLVILLKGARKTTPEGEPANRETQAGTKVTVAA</sequence>
<feature type="region of interest" description="Disordered" evidence="12">
    <location>
        <begin position="687"/>
        <end position="708"/>
    </location>
</feature>
<keyword evidence="8 13" id="KW-0812">Transmembrane</keyword>
<evidence type="ECO:0000256" key="7">
    <source>
        <dbReference type="ARBA" id="ARBA00022683"/>
    </source>
</evidence>
<dbReference type="PANTHER" id="PTHR30505:SF0">
    <property type="entry name" value="FRUCTOSE-LIKE PTS SYSTEM EIIBC COMPONENT-RELATED"/>
    <property type="match status" value="1"/>
</dbReference>
<evidence type="ECO:0000259" key="14">
    <source>
        <dbReference type="PROSITE" id="PS51094"/>
    </source>
</evidence>
<evidence type="ECO:0000313" key="18">
    <source>
        <dbReference type="Proteomes" id="UP001551210"/>
    </source>
</evidence>
<gene>
    <name evidence="17" type="ORF">AB0A76_03855</name>
</gene>
<feature type="region of interest" description="Disordered" evidence="12">
    <location>
        <begin position="316"/>
        <end position="338"/>
    </location>
</feature>
<evidence type="ECO:0000259" key="16">
    <source>
        <dbReference type="PROSITE" id="PS51104"/>
    </source>
</evidence>
<dbReference type="NCBIfam" id="TIGR00848">
    <property type="entry name" value="fruA"/>
    <property type="match status" value="1"/>
</dbReference>
<feature type="compositionally biased region" description="Gly residues" evidence="12">
    <location>
        <begin position="196"/>
        <end position="211"/>
    </location>
</feature>
<proteinExistence type="predicted"/>
<evidence type="ECO:0000313" key="17">
    <source>
        <dbReference type="EMBL" id="MEU7292331.1"/>
    </source>
</evidence>
<keyword evidence="10 13" id="KW-1133">Transmembrane helix</keyword>
<feature type="transmembrane region" description="Helical" evidence="13">
    <location>
        <begin position="661"/>
        <end position="681"/>
    </location>
</feature>
<dbReference type="CDD" id="cd00211">
    <property type="entry name" value="PTS_IIA_fru"/>
    <property type="match status" value="1"/>
</dbReference>
<keyword evidence="11 13" id="KW-0472">Membrane</keyword>
<evidence type="ECO:0000256" key="10">
    <source>
        <dbReference type="ARBA" id="ARBA00022989"/>
    </source>
</evidence>
<evidence type="ECO:0000256" key="1">
    <source>
        <dbReference type="ARBA" id="ARBA00004429"/>
    </source>
</evidence>
<keyword evidence="7" id="KW-0598">Phosphotransferase system</keyword>
<dbReference type="InterPro" id="IPR036095">
    <property type="entry name" value="PTS_EIIB-like_sf"/>
</dbReference>
<evidence type="ECO:0000256" key="2">
    <source>
        <dbReference type="ARBA" id="ARBA00022448"/>
    </source>
</evidence>
<feature type="transmembrane region" description="Helical" evidence="13">
    <location>
        <begin position="354"/>
        <end position="377"/>
    </location>
</feature>
<keyword evidence="2" id="KW-0813">Transport</keyword>
<dbReference type="InterPro" id="IPR003501">
    <property type="entry name" value="PTS_EIIB_2/3"/>
</dbReference>
<feature type="domain" description="PTS EIIA type-2" evidence="14">
    <location>
        <begin position="3"/>
        <end position="146"/>
    </location>
</feature>
<evidence type="ECO:0000256" key="11">
    <source>
        <dbReference type="ARBA" id="ARBA00023136"/>
    </source>
</evidence>
<comment type="subcellular location">
    <subcellularLocation>
        <location evidence="1">Cell inner membrane</location>
        <topology evidence="1">Multi-pass membrane protein</topology>
    </subcellularLocation>
</comment>
<dbReference type="PROSITE" id="PS51094">
    <property type="entry name" value="PTS_EIIA_TYPE_2"/>
    <property type="match status" value="1"/>
</dbReference>
<evidence type="ECO:0000256" key="3">
    <source>
        <dbReference type="ARBA" id="ARBA00022475"/>
    </source>
</evidence>
<keyword evidence="6" id="KW-0808">Transferase</keyword>
<feature type="transmembrane region" description="Helical" evidence="13">
    <location>
        <begin position="599"/>
        <end position="616"/>
    </location>
</feature>
<dbReference type="CDD" id="cd05569">
    <property type="entry name" value="PTS_IIB_fructose"/>
    <property type="match status" value="1"/>
</dbReference>
<feature type="transmembrane region" description="Helical" evidence="13">
    <location>
        <begin position="397"/>
        <end position="422"/>
    </location>
</feature>
<evidence type="ECO:0000256" key="12">
    <source>
        <dbReference type="SAM" id="MobiDB-lite"/>
    </source>
</evidence>
<dbReference type="InterPro" id="IPR003353">
    <property type="entry name" value="PTS_IIB_fruc"/>
</dbReference>
<dbReference type="InterPro" id="IPR050864">
    <property type="entry name" value="Bacterial_PTS_Sugar_Transport"/>
</dbReference>
<feature type="transmembrane region" description="Helical" evidence="13">
    <location>
        <begin position="519"/>
        <end position="540"/>
    </location>
</feature>
<dbReference type="Pfam" id="PF00359">
    <property type="entry name" value="PTS_EIIA_2"/>
    <property type="match status" value="1"/>
</dbReference>
<organism evidence="17 18">
    <name type="scientific">Streptomyces exfoliatus</name>
    <name type="common">Streptomyces hydrogenans</name>
    <dbReference type="NCBI Taxonomy" id="1905"/>
    <lineage>
        <taxon>Bacteria</taxon>
        <taxon>Bacillati</taxon>
        <taxon>Actinomycetota</taxon>
        <taxon>Actinomycetes</taxon>
        <taxon>Kitasatosporales</taxon>
        <taxon>Streptomycetaceae</taxon>
        <taxon>Streptomyces</taxon>
    </lineage>
</organism>
<evidence type="ECO:0000256" key="8">
    <source>
        <dbReference type="ARBA" id="ARBA00022692"/>
    </source>
</evidence>
<protein>
    <submittedName>
        <fullName evidence="17">Fructose-specific PTS transporter subunit EIIC</fullName>
    </submittedName>
</protein>
<keyword evidence="18" id="KW-1185">Reference proteome</keyword>
<dbReference type="RefSeq" id="WP_359204260.1">
    <property type="nucleotide sequence ID" value="NZ_JBEZAM010000003.1"/>
</dbReference>
<feature type="transmembrane region" description="Helical" evidence="13">
    <location>
        <begin position="476"/>
        <end position="498"/>
    </location>
</feature>